<evidence type="ECO:0000313" key="3">
    <source>
        <dbReference type="EMBL" id="PSW92530.1"/>
    </source>
</evidence>
<proteinExistence type="predicted"/>
<accession>A0A0D8PLQ1</accession>
<feature type="signal peptide" evidence="1">
    <location>
        <begin position="1"/>
        <end position="18"/>
    </location>
</feature>
<comment type="caution">
    <text evidence="2">The sequence shown here is derived from an EMBL/GenBank/DDBJ whole genome shotgun (WGS) entry which is preliminary data.</text>
</comment>
<keyword evidence="4" id="KW-1185">Reference proteome</keyword>
<dbReference type="Proteomes" id="UP000241190">
    <property type="component" value="Unassembled WGS sequence"/>
</dbReference>
<evidence type="ECO:0000313" key="5">
    <source>
        <dbReference type="Proteomes" id="UP000241954"/>
    </source>
</evidence>
<dbReference type="AlphaFoldDB" id="A0A0D8PLQ1"/>
<dbReference type="EMBL" id="PYLW01000027">
    <property type="protein sequence ID" value="PSV91223.1"/>
    <property type="molecule type" value="Genomic_DNA"/>
</dbReference>
<dbReference type="Pfam" id="PF04338">
    <property type="entry name" value="DUF481"/>
    <property type="match status" value="1"/>
</dbReference>
<sequence length="252" mass="27854">MARYILTLLLLATTAAHASEESTPEAPTEPSPLTSTIGLGYQALSGNSDSQTLNGNVALTYTKGRYQTNGDAKFIMAKKDGEEDKRKMSVSLKSKRMIRDGYYFYGNGSYIDDRYGPYYADSIVSTGIGYRLFSYETFQTLVDIGPGFRHQDPNLDEIKSDSIVKQEVVNEMVLQSTIDIQWKPLKNLTLSAKFNVISGQSNTTLESTFNATNAITDNIALNVGYTQTAYSWVPEGMQNSDSTTTISLIYTL</sequence>
<name>A0A0D8PLQ1_9GAMM</name>
<dbReference type="OrthoDB" id="7625761at2"/>
<dbReference type="Proteomes" id="UP000241954">
    <property type="component" value="Unassembled WGS sequence"/>
</dbReference>
<feature type="chain" id="PRO_5030006019" evidence="1">
    <location>
        <begin position="19"/>
        <end position="252"/>
    </location>
</feature>
<reference evidence="2 5" key="1">
    <citation type="submission" date="2018-01" db="EMBL/GenBank/DDBJ databases">
        <title>Whole genome sequencing of Histamine producing bacteria.</title>
        <authorList>
            <person name="Butler K."/>
        </authorList>
    </citation>
    <scope>NUCLEOTIDE SEQUENCE [LARGE SCALE GENOMIC DNA]</scope>
    <source>
        <strain evidence="3 4">ATCC 51761</strain>
        <strain evidence="2 5">NCIMB 13481</strain>
    </source>
</reference>
<evidence type="ECO:0000256" key="1">
    <source>
        <dbReference type="SAM" id="SignalP"/>
    </source>
</evidence>
<organism evidence="2 5">
    <name type="scientific">Photobacterium iliopiscarium</name>
    <dbReference type="NCBI Taxonomy" id="56192"/>
    <lineage>
        <taxon>Bacteria</taxon>
        <taxon>Pseudomonadati</taxon>
        <taxon>Pseudomonadota</taxon>
        <taxon>Gammaproteobacteria</taxon>
        <taxon>Vibrionales</taxon>
        <taxon>Vibrionaceae</taxon>
        <taxon>Photobacterium</taxon>
    </lineage>
</organism>
<dbReference type="EMBL" id="PYOP01000037">
    <property type="protein sequence ID" value="PSW92530.1"/>
    <property type="molecule type" value="Genomic_DNA"/>
</dbReference>
<evidence type="ECO:0000313" key="4">
    <source>
        <dbReference type="Proteomes" id="UP000241190"/>
    </source>
</evidence>
<evidence type="ECO:0000313" key="2">
    <source>
        <dbReference type="EMBL" id="PSV91223.1"/>
    </source>
</evidence>
<dbReference type="GeneID" id="93550350"/>
<protein>
    <submittedName>
        <fullName evidence="2">DUF481 domain-containing protein</fullName>
    </submittedName>
</protein>
<dbReference type="RefSeq" id="WP_045038399.1">
    <property type="nucleotide sequence ID" value="NZ_JZSR01000041.1"/>
</dbReference>
<keyword evidence="1" id="KW-0732">Signal</keyword>
<dbReference type="InterPro" id="IPR007433">
    <property type="entry name" value="DUF481"/>
</dbReference>
<gene>
    <name evidence="2" type="ORF">C9I88_17555</name>
    <name evidence="3" type="ORF">C9J52_17625</name>
</gene>